<dbReference type="Gene3D" id="1.10.10.10">
    <property type="entry name" value="Winged helix-like DNA-binding domain superfamily/Winged helix DNA-binding domain"/>
    <property type="match status" value="1"/>
</dbReference>
<dbReference type="HOGENOM" id="CLU_109510_0_0_1"/>
<dbReference type="EMBL" id="GL379787">
    <property type="protein sequence ID" value="EGT30909.1"/>
    <property type="molecule type" value="Genomic_DNA"/>
</dbReference>
<evidence type="ECO:0000256" key="2">
    <source>
        <dbReference type="ARBA" id="ARBA00023125"/>
    </source>
</evidence>
<comment type="similarity">
    <text evidence="1 3">Belongs to the ETS family.</text>
</comment>
<keyword evidence="7" id="KW-1185">Reference proteome</keyword>
<feature type="domain" description="ETS" evidence="5">
    <location>
        <begin position="13"/>
        <end position="94"/>
    </location>
</feature>
<evidence type="ECO:0000256" key="4">
    <source>
        <dbReference type="SAM" id="MobiDB-lite"/>
    </source>
</evidence>
<dbReference type="InParanoid" id="G0M9C2"/>
<protein>
    <recommendedName>
        <fullName evidence="5">ETS domain-containing protein</fullName>
    </recommendedName>
</protein>
<dbReference type="STRING" id="135651.G0M9C2"/>
<dbReference type="InterPro" id="IPR000418">
    <property type="entry name" value="Ets_dom"/>
</dbReference>
<dbReference type="InterPro" id="IPR036388">
    <property type="entry name" value="WH-like_DNA-bd_sf"/>
</dbReference>
<sequence length="220" mass="24488">MSTPKRPSPNGRRRLLSFLRDLLNDVSYIDVIMWTDEAEQEFQLMKPHRVAELWGAATGNLSMTYDKMSRGLRYFYDNKQIAKMPGKNSRYKFLNNSNHSSPDSSLLNNFHIKPDPHGQNKSLPSSPTSSASSAGSTSPIAFLPAAVPMLPAFFPANLAQMATLTQNLTQFNEFKMKYPLLQSIPIPAQIQLFFNMRNAFPALFQPAVLPGVIAAAAPIL</sequence>
<evidence type="ECO:0000256" key="1">
    <source>
        <dbReference type="ARBA" id="ARBA00005562"/>
    </source>
</evidence>
<dbReference type="GO" id="GO:0030154">
    <property type="term" value="P:cell differentiation"/>
    <property type="evidence" value="ECO:0007669"/>
    <property type="project" value="TreeGrafter"/>
</dbReference>
<dbReference type="Pfam" id="PF00178">
    <property type="entry name" value="Ets"/>
    <property type="match status" value="1"/>
</dbReference>
<evidence type="ECO:0000313" key="6">
    <source>
        <dbReference type="EMBL" id="EGT30909.1"/>
    </source>
</evidence>
<evidence type="ECO:0000256" key="3">
    <source>
        <dbReference type="RuleBase" id="RU004019"/>
    </source>
</evidence>
<proteinExistence type="inferred from homology"/>
<accession>G0M9C2</accession>
<dbReference type="AlphaFoldDB" id="G0M9C2"/>
<keyword evidence="3" id="KW-0539">Nucleus</keyword>
<dbReference type="PROSITE" id="PS50061">
    <property type="entry name" value="ETS_DOMAIN_3"/>
    <property type="match status" value="1"/>
</dbReference>
<name>G0M9C2_CAEBE</name>
<evidence type="ECO:0000259" key="5">
    <source>
        <dbReference type="PROSITE" id="PS50061"/>
    </source>
</evidence>
<reference evidence="7" key="1">
    <citation type="submission" date="2011-07" db="EMBL/GenBank/DDBJ databases">
        <authorList>
            <consortium name="Caenorhabditis brenneri Sequencing and Analysis Consortium"/>
            <person name="Wilson R.K."/>
        </authorList>
    </citation>
    <scope>NUCLEOTIDE SEQUENCE [LARGE SCALE GENOMIC DNA]</scope>
    <source>
        <strain evidence="7">PB2801</strain>
    </source>
</reference>
<dbReference type="SMART" id="SM00413">
    <property type="entry name" value="ETS"/>
    <property type="match status" value="1"/>
</dbReference>
<dbReference type="InterPro" id="IPR036390">
    <property type="entry name" value="WH_DNA-bd_sf"/>
</dbReference>
<organism evidence="7">
    <name type="scientific">Caenorhabditis brenneri</name>
    <name type="common">Nematode worm</name>
    <dbReference type="NCBI Taxonomy" id="135651"/>
    <lineage>
        <taxon>Eukaryota</taxon>
        <taxon>Metazoa</taxon>
        <taxon>Ecdysozoa</taxon>
        <taxon>Nematoda</taxon>
        <taxon>Chromadorea</taxon>
        <taxon>Rhabditida</taxon>
        <taxon>Rhabditina</taxon>
        <taxon>Rhabditomorpha</taxon>
        <taxon>Rhabditoidea</taxon>
        <taxon>Rhabditidae</taxon>
        <taxon>Peloderinae</taxon>
        <taxon>Caenorhabditis</taxon>
    </lineage>
</organism>
<feature type="compositionally biased region" description="Low complexity" evidence="4">
    <location>
        <begin position="122"/>
        <end position="133"/>
    </location>
</feature>
<feature type="region of interest" description="Disordered" evidence="4">
    <location>
        <begin position="92"/>
        <end position="133"/>
    </location>
</feature>
<evidence type="ECO:0000313" key="7">
    <source>
        <dbReference type="Proteomes" id="UP000008068"/>
    </source>
</evidence>
<dbReference type="FunCoup" id="G0M9C2">
    <property type="interactions" value="364"/>
</dbReference>
<dbReference type="PANTHER" id="PTHR11849">
    <property type="entry name" value="ETS"/>
    <property type="match status" value="1"/>
</dbReference>
<dbReference type="PRINTS" id="PR00454">
    <property type="entry name" value="ETSDOMAIN"/>
</dbReference>
<keyword evidence="2 3" id="KW-0238">DNA-binding</keyword>
<feature type="compositionally biased region" description="Polar residues" evidence="4">
    <location>
        <begin position="94"/>
        <end position="108"/>
    </location>
</feature>
<dbReference type="OrthoDB" id="5816770at2759"/>
<dbReference type="SUPFAM" id="SSF46785">
    <property type="entry name" value="Winged helix' DNA-binding domain"/>
    <property type="match status" value="1"/>
</dbReference>
<dbReference type="GO" id="GO:0000981">
    <property type="term" value="F:DNA-binding transcription factor activity, RNA polymerase II-specific"/>
    <property type="evidence" value="ECO:0007669"/>
    <property type="project" value="TreeGrafter"/>
</dbReference>
<dbReference type="OMA" id="WRYGRIQ"/>
<comment type="subcellular location">
    <subcellularLocation>
        <location evidence="3">Nucleus</location>
    </subcellularLocation>
</comment>
<dbReference type="GO" id="GO:0043565">
    <property type="term" value="F:sequence-specific DNA binding"/>
    <property type="evidence" value="ECO:0007669"/>
    <property type="project" value="InterPro"/>
</dbReference>
<gene>
    <name evidence="6" type="ORF">CAEBREN_06510</name>
</gene>
<dbReference type="GO" id="GO:0005634">
    <property type="term" value="C:nucleus"/>
    <property type="evidence" value="ECO:0007669"/>
    <property type="project" value="UniProtKB-SubCell"/>
</dbReference>
<dbReference type="PANTHER" id="PTHR11849:SF302">
    <property type="entry name" value="ETS DOMAIN-CONTAINING PROTEIN-RELATED"/>
    <property type="match status" value="1"/>
</dbReference>
<dbReference type="InterPro" id="IPR046328">
    <property type="entry name" value="ETS_fam"/>
</dbReference>
<dbReference type="eggNOG" id="KOG3806">
    <property type="taxonomic scope" value="Eukaryota"/>
</dbReference>
<dbReference type="Proteomes" id="UP000008068">
    <property type="component" value="Unassembled WGS sequence"/>
</dbReference>